<proteinExistence type="predicted"/>
<sequence>MGFFDKIPGRDNRGFAGGAFAPAESAPAGPVHLKAPNTRELRTQAVHRLQVGLFGLAGMLLLVSLANVIMDRAQQIDATAAMPTASASAAQANDPLVDMGVAPELPVGAKTPTPSPAPKGGQNH</sequence>
<organism evidence="3 4">
    <name type="scientific">Novosphingobium cyanobacteriorum</name>
    <dbReference type="NCBI Taxonomy" id="3024215"/>
    <lineage>
        <taxon>Bacteria</taxon>
        <taxon>Pseudomonadati</taxon>
        <taxon>Pseudomonadota</taxon>
        <taxon>Alphaproteobacteria</taxon>
        <taxon>Sphingomonadales</taxon>
        <taxon>Sphingomonadaceae</taxon>
        <taxon>Novosphingobium</taxon>
    </lineage>
</organism>
<keyword evidence="2" id="KW-1133">Transmembrane helix</keyword>
<protein>
    <recommendedName>
        <fullName evidence="5">Energy transducer TonB</fullName>
    </recommendedName>
</protein>
<evidence type="ECO:0000256" key="2">
    <source>
        <dbReference type="SAM" id="Phobius"/>
    </source>
</evidence>
<comment type="caution">
    <text evidence="3">The sequence shown here is derived from an EMBL/GenBank/DDBJ whole genome shotgun (WGS) entry which is preliminary data.</text>
</comment>
<evidence type="ECO:0000256" key="1">
    <source>
        <dbReference type="SAM" id="MobiDB-lite"/>
    </source>
</evidence>
<evidence type="ECO:0000313" key="4">
    <source>
        <dbReference type="Proteomes" id="UP001222770"/>
    </source>
</evidence>
<evidence type="ECO:0008006" key="5">
    <source>
        <dbReference type="Google" id="ProtNLM"/>
    </source>
</evidence>
<dbReference type="EMBL" id="JAROCY010000007">
    <property type="protein sequence ID" value="MDF8333331.1"/>
    <property type="molecule type" value="Genomic_DNA"/>
</dbReference>
<reference evidence="3 4" key="1">
    <citation type="submission" date="2023-03" db="EMBL/GenBank/DDBJ databases">
        <title>Novosphingobium cyanobacteriorum sp. nov., isolated from a eutrophic reservoir during the Microcystis bloom period.</title>
        <authorList>
            <person name="Kang M."/>
            <person name="Le V."/>
            <person name="Ko S.-R."/>
            <person name="Lee S.-A."/>
            <person name="Ahn C.-Y."/>
        </authorList>
    </citation>
    <scope>NUCLEOTIDE SEQUENCE [LARGE SCALE GENOMIC DNA]</scope>
    <source>
        <strain evidence="3 4">HBC54</strain>
    </source>
</reference>
<gene>
    <name evidence="3" type="ORF">POM99_08980</name>
</gene>
<accession>A0ABT6CHR7</accession>
<dbReference type="RefSeq" id="WP_277276918.1">
    <property type="nucleotide sequence ID" value="NZ_JAROCY010000007.1"/>
</dbReference>
<keyword evidence="2" id="KW-0472">Membrane</keyword>
<feature type="transmembrane region" description="Helical" evidence="2">
    <location>
        <begin position="49"/>
        <end position="70"/>
    </location>
</feature>
<feature type="region of interest" description="Disordered" evidence="1">
    <location>
        <begin position="99"/>
        <end position="124"/>
    </location>
</feature>
<dbReference type="Proteomes" id="UP001222770">
    <property type="component" value="Unassembled WGS sequence"/>
</dbReference>
<keyword evidence="2" id="KW-0812">Transmembrane</keyword>
<name>A0ABT6CHR7_9SPHN</name>
<evidence type="ECO:0000313" key="3">
    <source>
        <dbReference type="EMBL" id="MDF8333331.1"/>
    </source>
</evidence>
<keyword evidence="4" id="KW-1185">Reference proteome</keyword>